<sequence length="70" mass="7804">MHGATRSGTPSSRLKRFRKCACSLGGAVMQCFSLNETYAAEESMWMECVLRAAALKRAWSTFWLTVPSRA</sequence>
<reference evidence="1" key="1">
    <citation type="submission" date="2020-06" db="EMBL/GenBank/DDBJ databases">
        <authorList>
            <person name="Li T."/>
            <person name="Hu X."/>
            <person name="Zhang T."/>
            <person name="Song X."/>
            <person name="Zhang H."/>
            <person name="Dai N."/>
            <person name="Sheng W."/>
            <person name="Hou X."/>
            <person name="Wei L."/>
        </authorList>
    </citation>
    <scope>NUCLEOTIDE SEQUENCE</scope>
    <source>
        <strain evidence="1">G02</strain>
        <tissue evidence="1">Leaf</tissue>
    </source>
</reference>
<reference evidence="1" key="2">
    <citation type="journal article" date="2024" name="Plant">
        <title>Genomic evolution and insights into agronomic trait innovations of Sesamum species.</title>
        <authorList>
            <person name="Miao H."/>
            <person name="Wang L."/>
            <person name="Qu L."/>
            <person name="Liu H."/>
            <person name="Sun Y."/>
            <person name="Le M."/>
            <person name="Wang Q."/>
            <person name="Wei S."/>
            <person name="Zheng Y."/>
            <person name="Lin W."/>
            <person name="Duan Y."/>
            <person name="Cao H."/>
            <person name="Xiong S."/>
            <person name="Wang X."/>
            <person name="Wei L."/>
            <person name="Li C."/>
            <person name="Ma Q."/>
            <person name="Ju M."/>
            <person name="Zhao R."/>
            <person name="Li G."/>
            <person name="Mu C."/>
            <person name="Tian Q."/>
            <person name="Mei H."/>
            <person name="Zhang T."/>
            <person name="Gao T."/>
            <person name="Zhang H."/>
        </authorList>
    </citation>
    <scope>NUCLEOTIDE SEQUENCE</scope>
    <source>
        <strain evidence="1">G02</strain>
    </source>
</reference>
<proteinExistence type="predicted"/>
<name>A0AAW2U9C3_SESRA</name>
<comment type="caution">
    <text evidence="1">The sequence shown here is derived from an EMBL/GenBank/DDBJ whole genome shotgun (WGS) entry which is preliminary data.</text>
</comment>
<dbReference type="AlphaFoldDB" id="A0AAW2U9C3"/>
<organism evidence="1">
    <name type="scientific">Sesamum radiatum</name>
    <name type="common">Black benniseed</name>
    <dbReference type="NCBI Taxonomy" id="300843"/>
    <lineage>
        <taxon>Eukaryota</taxon>
        <taxon>Viridiplantae</taxon>
        <taxon>Streptophyta</taxon>
        <taxon>Embryophyta</taxon>
        <taxon>Tracheophyta</taxon>
        <taxon>Spermatophyta</taxon>
        <taxon>Magnoliopsida</taxon>
        <taxon>eudicotyledons</taxon>
        <taxon>Gunneridae</taxon>
        <taxon>Pentapetalae</taxon>
        <taxon>asterids</taxon>
        <taxon>lamiids</taxon>
        <taxon>Lamiales</taxon>
        <taxon>Pedaliaceae</taxon>
        <taxon>Sesamum</taxon>
    </lineage>
</organism>
<dbReference type="EMBL" id="JACGWJ010000006">
    <property type="protein sequence ID" value="KAL0412935.1"/>
    <property type="molecule type" value="Genomic_DNA"/>
</dbReference>
<accession>A0AAW2U9C3</accession>
<protein>
    <submittedName>
        <fullName evidence="1">Uncharacterized protein</fullName>
    </submittedName>
</protein>
<evidence type="ECO:0000313" key="1">
    <source>
        <dbReference type="EMBL" id="KAL0412935.1"/>
    </source>
</evidence>
<gene>
    <name evidence="1" type="ORF">Sradi_1495200</name>
</gene>